<dbReference type="EMBL" id="BAAASD010000013">
    <property type="protein sequence ID" value="GAA2346066.1"/>
    <property type="molecule type" value="Genomic_DNA"/>
</dbReference>
<evidence type="ECO:0000256" key="6">
    <source>
        <dbReference type="SAM" id="MobiDB-lite"/>
    </source>
</evidence>
<reference evidence="9" key="1">
    <citation type="journal article" date="2019" name="Int. J. Syst. Evol. Microbiol.">
        <title>The Global Catalogue of Microorganisms (GCM) 10K type strain sequencing project: providing services to taxonomists for standard genome sequencing and annotation.</title>
        <authorList>
            <consortium name="The Broad Institute Genomics Platform"/>
            <consortium name="The Broad Institute Genome Sequencing Center for Infectious Disease"/>
            <person name="Wu L."/>
            <person name="Ma J."/>
        </authorList>
    </citation>
    <scope>NUCLEOTIDE SEQUENCE [LARGE SCALE GENOMIC DNA]</scope>
    <source>
        <strain evidence="9">JCM 4316</strain>
    </source>
</reference>
<dbReference type="InterPro" id="IPR011047">
    <property type="entry name" value="Quinoprotein_ADH-like_sf"/>
</dbReference>
<evidence type="ECO:0000313" key="8">
    <source>
        <dbReference type="EMBL" id="GAA2346066.1"/>
    </source>
</evidence>
<dbReference type="Gene3D" id="3.30.200.20">
    <property type="entry name" value="Phosphorylase Kinase, domain 1"/>
    <property type="match status" value="1"/>
</dbReference>
<dbReference type="PROSITE" id="PS50011">
    <property type="entry name" value="PROTEIN_KINASE_DOM"/>
    <property type="match status" value="1"/>
</dbReference>
<dbReference type="RefSeq" id="WP_346175397.1">
    <property type="nucleotide sequence ID" value="NZ_BAAASD010000013.1"/>
</dbReference>
<dbReference type="Gene3D" id="2.130.10.10">
    <property type="entry name" value="YVTN repeat-like/Quinoprotein amine dehydrogenase"/>
    <property type="match status" value="2"/>
</dbReference>
<dbReference type="InterPro" id="IPR011009">
    <property type="entry name" value="Kinase-like_dom_sf"/>
</dbReference>
<comment type="caution">
    <text evidence="8">The sequence shown here is derived from an EMBL/GenBank/DDBJ whole genome shotgun (WGS) entry which is preliminary data.</text>
</comment>
<feature type="region of interest" description="Disordered" evidence="6">
    <location>
        <begin position="677"/>
        <end position="730"/>
    </location>
</feature>
<evidence type="ECO:0000256" key="1">
    <source>
        <dbReference type="ARBA" id="ARBA00022679"/>
    </source>
</evidence>
<proteinExistence type="predicted"/>
<accession>A0ABP5T605</accession>
<evidence type="ECO:0000256" key="4">
    <source>
        <dbReference type="ARBA" id="ARBA00022840"/>
    </source>
</evidence>
<dbReference type="SMART" id="SM00220">
    <property type="entry name" value="S_TKc"/>
    <property type="match status" value="1"/>
</dbReference>
<dbReference type="InterPro" id="IPR002372">
    <property type="entry name" value="PQQ_rpt_dom"/>
</dbReference>
<keyword evidence="1" id="KW-0808">Transferase</keyword>
<dbReference type="InterPro" id="IPR018391">
    <property type="entry name" value="PQQ_b-propeller_rpt"/>
</dbReference>
<evidence type="ECO:0000259" key="7">
    <source>
        <dbReference type="PROSITE" id="PS50011"/>
    </source>
</evidence>
<dbReference type="SUPFAM" id="SSF50998">
    <property type="entry name" value="Quinoprotein alcohol dehydrogenase-like"/>
    <property type="match status" value="1"/>
</dbReference>
<dbReference type="SMART" id="SM00564">
    <property type="entry name" value="PQQ"/>
    <property type="match status" value="5"/>
</dbReference>
<evidence type="ECO:0000256" key="3">
    <source>
        <dbReference type="ARBA" id="ARBA00022777"/>
    </source>
</evidence>
<dbReference type="PROSITE" id="PS00107">
    <property type="entry name" value="PROTEIN_KINASE_ATP"/>
    <property type="match status" value="1"/>
</dbReference>
<evidence type="ECO:0000256" key="2">
    <source>
        <dbReference type="ARBA" id="ARBA00022741"/>
    </source>
</evidence>
<dbReference type="Gene3D" id="1.10.510.10">
    <property type="entry name" value="Transferase(Phosphotransferase) domain 1"/>
    <property type="match status" value="1"/>
</dbReference>
<dbReference type="InterPro" id="IPR017441">
    <property type="entry name" value="Protein_kinase_ATP_BS"/>
</dbReference>
<dbReference type="Pfam" id="PF00069">
    <property type="entry name" value="Pkinase"/>
    <property type="match status" value="1"/>
</dbReference>
<evidence type="ECO:0000313" key="9">
    <source>
        <dbReference type="Proteomes" id="UP001500253"/>
    </source>
</evidence>
<evidence type="ECO:0000256" key="5">
    <source>
        <dbReference type="PROSITE-ProRule" id="PRU10141"/>
    </source>
</evidence>
<keyword evidence="3" id="KW-0418">Kinase</keyword>
<dbReference type="PROSITE" id="PS00108">
    <property type="entry name" value="PROTEIN_KINASE_ST"/>
    <property type="match status" value="1"/>
</dbReference>
<dbReference type="CDD" id="cd14014">
    <property type="entry name" value="STKc_PknB_like"/>
    <property type="match status" value="1"/>
</dbReference>
<feature type="compositionally biased region" description="Low complexity" evidence="6">
    <location>
        <begin position="687"/>
        <end position="717"/>
    </location>
</feature>
<dbReference type="Proteomes" id="UP001500253">
    <property type="component" value="Unassembled WGS sequence"/>
</dbReference>
<dbReference type="SUPFAM" id="SSF56112">
    <property type="entry name" value="Protein kinase-like (PK-like)"/>
    <property type="match status" value="1"/>
</dbReference>
<name>A0ABP5T605_9ACTN</name>
<dbReference type="PANTHER" id="PTHR43289">
    <property type="entry name" value="MITOGEN-ACTIVATED PROTEIN KINASE KINASE KINASE 20-RELATED"/>
    <property type="match status" value="1"/>
</dbReference>
<feature type="region of interest" description="Disordered" evidence="6">
    <location>
        <begin position="277"/>
        <end position="445"/>
    </location>
</feature>
<feature type="region of interest" description="Disordered" evidence="6">
    <location>
        <begin position="546"/>
        <end position="566"/>
    </location>
</feature>
<protein>
    <recommendedName>
        <fullName evidence="7">Protein kinase domain-containing protein</fullName>
    </recommendedName>
</protein>
<dbReference type="InterPro" id="IPR015943">
    <property type="entry name" value="WD40/YVTN_repeat-like_dom_sf"/>
</dbReference>
<organism evidence="8 9">
    <name type="scientific">Streptomyces cuspidosporus</name>
    <dbReference type="NCBI Taxonomy" id="66882"/>
    <lineage>
        <taxon>Bacteria</taxon>
        <taxon>Bacillati</taxon>
        <taxon>Actinomycetota</taxon>
        <taxon>Actinomycetes</taxon>
        <taxon>Kitasatosporales</taxon>
        <taxon>Streptomycetaceae</taxon>
        <taxon>Streptomyces</taxon>
    </lineage>
</organism>
<dbReference type="InterPro" id="IPR008271">
    <property type="entry name" value="Ser/Thr_kinase_AS"/>
</dbReference>
<keyword evidence="2 5" id="KW-0547">Nucleotide-binding</keyword>
<feature type="binding site" evidence="5">
    <location>
        <position position="50"/>
    </location>
    <ligand>
        <name>ATP</name>
        <dbReference type="ChEBI" id="CHEBI:30616"/>
    </ligand>
</feature>
<feature type="compositionally biased region" description="Polar residues" evidence="6">
    <location>
        <begin position="677"/>
        <end position="686"/>
    </location>
</feature>
<gene>
    <name evidence="8" type="ORF">GCM10010246_35270</name>
</gene>
<keyword evidence="4 5" id="KW-0067">ATP-binding</keyword>
<dbReference type="PANTHER" id="PTHR43289:SF34">
    <property type="entry name" value="SERINE_THREONINE-PROTEIN KINASE YBDM-RELATED"/>
    <property type="match status" value="1"/>
</dbReference>
<dbReference type="Pfam" id="PF13360">
    <property type="entry name" value="PQQ_2"/>
    <property type="match status" value="1"/>
</dbReference>
<keyword evidence="9" id="KW-1185">Reference proteome</keyword>
<feature type="domain" description="Protein kinase" evidence="7">
    <location>
        <begin position="22"/>
        <end position="281"/>
    </location>
</feature>
<sequence>MPPVRRAGTGPEAEDPEYAGSYRLEARLGSGGMGVVHLARSASGRRLAVKVVHAEYAEDTEFRARFRQEVAAARRVSGAFTAPVVDADPDGERPWMATLYIPGPTLAEHVKRNGPLESGDLVRLAAGLAEALRDIHRAGVVHRDLKPSNVLLAGDGPKVIDFGISRPSDSELRTETGKLIGTPPFMAPEQFQRPRQVGPAADVFALGSLLVHAATGRGPFESESPYIVAYQVVHDEADLGGVPSVLLPLVQRCLAKDPAQRPTPDALMTVLRAIGGPHPPALRGPLPRVPAQRGRGTGPLWGDDEDGGEALGDVTPHPADPAGLPDPSGLPELADLPEPGGLPELAGLPEPGGLPELADLPEPGGLPELASLPEPGGLPELASLPEPGNPVGIEPLAAGDHADGAQYSTQYDGRDADTRVSAGQDAAGVRPGGEERDGGAGRRRRTARRWVTAAVLAAVMLGAGTVWALQRGDDGRRAAGREPAGSARAAAWRPWAGRLSADGSATAGQGASAASCSYGGGALYCAGRGAEAARLDPADGEVEWSRPAAAGRPHDGTPTAPALSGGLVQVVSPDGARLRALDPKTGRPRWSRDVASYQGRVYPSGDTVLLVAADGTVTAVDGATNERLWRHAFPGHAVPAFVSYGDGRTAYALSTTGDGSRTLVTAVDTARGTTRWQRSFSGTLTPAGTDSAPTDSADTDSALTDSADTDSAPAGSSPTDSEGTLFLTGTDAQTRTATVVRYDPGRRAERRVTLATPVFATSAVVRGGMVYLLCSDGGLVAVDPRRTDQTDRTDGDPAQRWRLETSVSNASPLVAAGDRLYFSAADGRLLAVDAVGGELLGQTPPRTGKAGKSFLDAVPAPVAADGKVFGSAPDGSVFAVAGRDPARW</sequence>
<dbReference type="InterPro" id="IPR000719">
    <property type="entry name" value="Prot_kinase_dom"/>
</dbReference>